<dbReference type="GO" id="GO:0005886">
    <property type="term" value="C:plasma membrane"/>
    <property type="evidence" value="ECO:0007669"/>
    <property type="project" value="TreeGrafter"/>
</dbReference>
<dbReference type="Pfam" id="PF04282">
    <property type="entry name" value="DUF438"/>
    <property type="match status" value="1"/>
</dbReference>
<comment type="caution">
    <text evidence="2">The sequence shown here is derived from an EMBL/GenBank/DDBJ whole genome shotgun (WGS) entry which is preliminary data.</text>
</comment>
<dbReference type="EMBL" id="JPVU01000040">
    <property type="protein sequence ID" value="KFN93368.1"/>
    <property type="molecule type" value="Genomic_DNA"/>
</dbReference>
<feature type="domain" description="DUF438" evidence="1">
    <location>
        <begin position="13"/>
        <end position="77"/>
    </location>
</feature>
<dbReference type="AlphaFoldDB" id="A0A091CF70"/>
<dbReference type="InterPro" id="IPR007380">
    <property type="entry name" value="DUF438"/>
</dbReference>
<gene>
    <name evidence="2" type="ORF">TMUPMC115_0443</name>
</gene>
<proteinExistence type="predicted"/>
<sequence>MARTKEERKQRIVEILSMLHEEGSFEEAKRLFNEEFDGVDVTEITAAEKSLIQGGLKAEEIQKLCNIHVSVFKGSINEIHNSEEAYGQSGHPVHTLKLENQVLQSLVTDEIDDLMKKTSKRGLAEKRHD</sequence>
<evidence type="ECO:0000313" key="2">
    <source>
        <dbReference type="EMBL" id="KFN93368.1"/>
    </source>
</evidence>
<organism evidence="2 3">
    <name type="scientific">Tetragenococcus muriaticus PMC-11-5</name>
    <dbReference type="NCBI Taxonomy" id="1302649"/>
    <lineage>
        <taxon>Bacteria</taxon>
        <taxon>Bacillati</taxon>
        <taxon>Bacillota</taxon>
        <taxon>Bacilli</taxon>
        <taxon>Lactobacillales</taxon>
        <taxon>Enterococcaceae</taxon>
        <taxon>Tetragenococcus</taxon>
    </lineage>
</organism>
<protein>
    <recommendedName>
        <fullName evidence="1">DUF438 domain-containing protein</fullName>
    </recommendedName>
</protein>
<name>A0A091CF70_9ENTE</name>
<accession>A0A091CF70</accession>
<dbReference type="PANTHER" id="PTHR39966">
    <property type="entry name" value="BLL2471 PROTEIN-RELATED"/>
    <property type="match status" value="1"/>
</dbReference>
<dbReference type="PATRIC" id="fig|1302649.3.peg.444"/>
<evidence type="ECO:0000313" key="3">
    <source>
        <dbReference type="Proteomes" id="UP000029380"/>
    </source>
</evidence>
<reference evidence="2 3" key="1">
    <citation type="submission" date="2014-08" db="EMBL/GenBank/DDBJ databases">
        <title>Genome sequence of Tetragenococcus muriaticus.</title>
        <authorList>
            <person name="Chuea-nongthon C."/>
            <person name="Rodtong S."/>
            <person name="Yongsawatdigul J."/>
            <person name="Steele J.L."/>
            <person name="Liu X.-y."/>
            <person name="Speers J."/>
            <person name="Glasner J.D."/>
            <person name="Neeno-Eckwall E.C."/>
        </authorList>
    </citation>
    <scope>NUCLEOTIDE SEQUENCE [LARGE SCALE GENOMIC DNA]</scope>
    <source>
        <strain evidence="2 3">PMC-11-5</strain>
    </source>
</reference>
<dbReference type="PANTHER" id="PTHR39966:SF3">
    <property type="entry name" value="DUF438 DOMAIN-CONTAINING PROTEIN"/>
    <property type="match status" value="1"/>
</dbReference>
<evidence type="ECO:0000259" key="1">
    <source>
        <dbReference type="Pfam" id="PF04282"/>
    </source>
</evidence>
<dbReference type="Proteomes" id="UP000029380">
    <property type="component" value="Unassembled WGS sequence"/>
</dbReference>